<accession>A0A0S2K906</accession>
<evidence type="ECO:0000313" key="3">
    <source>
        <dbReference type="Proteomes" id="UP000061457"/>
    </source>
</evidence>
<dbReference type="STRING" id="161398.PP2015_4063"/>
<dbReference type="KEGG" id="pphe:PP2015_4063"/>
<dbReference type="EMBL" id="CP013188">
    <property type="protein sequence ID" value="ALO44531.1"/>
    <property type="molecule type" value="Genomic_DNA"/>
</dbReference>
<organism evidence="2 3">
    <name type="scientific">Pseudoalteromonas phenolica</name>
    <dbReference type="NCBI Taxonomy" id="161398"/>
    <lineage>
        <taxon>Bacteria</taxon>
        <taxon>Pseudomonadati</taxon>
        <taxon>Pseudomonadota</taxon>
        <taxon>Gammaproteobacteria</taxon>
        <taxon>Alteromonadales</taxon>
        <taxon>Pseudoalteromonadaceae</taxon>
        <taxon>Pseudoalteromonas</taxon>
    </lineage>
</organism>
<proteinExistence type="predicted"/>
<feature type="chain" id="PRO_5006601317" evidence="1">
    <location>
        <begin position="23"/>
        <end position="78"/>
    </location>
</feature>
<feature type="signal peptide" evidence="1">
    <location>
        <begin position="1"/>
        <end position="22"/>
    </location>
</feature>
<sequence length="78" mass="8452">MKTLLTSVVAAMTMGISVSASAYVNSFPEYYGHITCHKPVAGNPFNILWSKQLSSWEEGDVLISLCKSQGGFAADHRT</sequence>
<keyword evidence="3" id="KW-1185">Reference proteome</keyword>
<gene>
    <name evidence="2" type="ORF">PP2015_4063</name>
</gene>
<dbReference type="AlphaFoldDB" id="A0A0S2K906"/>
<keyword evidence="1" id="KW-0732">Signal</keyword>
<evidence type="ECO:0000313" key="2">
    <source>
        <dbReference type="EMBL" id="ALO44531.1"/>
    </source>
</evidence>
<name>A0A0S2K906_9GAMM</name>
<dbReference type="RefSeq" id="WP_058032380.1">
    <property type="nucleotide sequence ID" value="NZ_CP013188.1"/>
</dbReference>
<dbReference type="PATRIC" id="fig|161398.10.peg.4166"/>
<reference evidence="2 3" key="1">
    <citation type="submission" date="2015-11" db="EMBL/GenBank/DDBJ databases">
        <authorList>
            <person name="Zhang Y."/>
            <person name="Guo Z."/>
        </authorList>
    </citation>
    <scope>NUCLEOTIDE SEQUENCE [LARGE SCALE GENOMIC DNA]</scope>
    <source>
        <strain evidence="2 3">KCTC 12086</strain>
    </source>
</reference>
<protein>
    <submittedName>
        <fullName evidence="2">Uncharacterized protein</fullName>
    </submittedName>
</protein>
<evidence type="ECO:0000256" key="1">
    <source>
        <dbReference type="SAM" id="SignalP"/>
    </source>
</evidence>
<dbReference type="Proteomes" id="UP000061457">
    <property type="component" value="Chromosome II"/>
</dbReference>